<dbReference type="EMBL" id="FRAJ01000007">
    <property type="protein sequence ID" value="SHK02590.1"/>
    <property type="molecule type" value="Genomic_DNA"/>
</dbReference>
<name>A0A1M6P3V8_9FIRM</name>
<evidence type="ECO:0000313" key="2">
    <source>
        <dbReference type="EMBL" id="SHK02590.1"/>
    </source>
</evidence>
<keyword evidence="3" id="KW-1185">Reference proteome</keyword>
<evidence type="ECO:0000256" key="1">
    <source>
        <dbReference type="SAM" id="Phobius"/>
    </source>
</evidence>
<dbReference type="RefSeq" id="WP_072966398.1">
    <property type="nucleotide sequence ID" value="NZ_FRAJ01000007.1"/>
</dbReference>
<keyword evidence="1" id="KW-0812">Transmembrane</keyword>
<protein>
    <submittedName>
        <fullName evidence="2">Uncharacterized protein</fullName>
    </submittedName>
</protein>
<evidence type="ECO:0000313" key="3">
    <source>
        <dbReference type="Proteomes" id="UP000184082"/>
    </source>
</evidence>
<feature type="transmembrane region" description="Helical" evidence="1">
    <location>
        <begin position="62"/>
        <end position="83"/>
    </location>
</feature>
<proteinExistence type="predicted"/>
<gene>
    <name evidence="2" type="ORF">SAMN02745883_01094</name>
</gene>
<keyword evidence="1" id="KW-0472">Membrane</keyword>
<feature type="transmembrane region" description="Helical" evidence="1">
    <location>
        <begin position="30"/>
        <end position="50"/>
    </location>
</feature>
<dbReference type="Proteomes" id="UP000184082">
    <property type="component" value="Unassembled WGS sequence"/>
</dbReference>
<organism evidence="2 3">
    <name type="scientific">Caminicella sporogenes DSM 14501</name>
    <dbReference type="NCBI Taxonomy" id="1121266"/>
    <lineage>
        <taxon>Bacteria</taxon>
        <taxon>Bacillati</taxon>
        <taxon>Bacillota</taxon>
        <taxon>Clostridia</taxon>
        <taxon>Peptostreptococcales</taxon>
        <taxon>Caminicellaceae</taxon>
        <taxon>Caminicella</taxon>
    </lineage>
</organism>
<dbReference type="AlphaFoldDB" id="A0A1M6P3V8"/>
<sequence>MNFFTLKESLGPRFIIFDYFIKWYLKHFGLFSYIFVLIGSITTLLGYFIYLNLKKNEKDRVLMIVIFGLILVIGLLGIGLDIVHTM</sequence>
<reference evidence="2 3" key="1">
    <citation type="submission" date="2016-11" db="EMBL/GenBank/DDBJ databases">
        <authorList>
            <person name="Jaros S."/>
            <person name="Januszkiewicz K."/>
            <person name="Wedrychowicz H."/>
        </authorList>
    </citation>
    <scope>NUCLEOTIDE SEQUENCE [LARGE SCALE GENOMIC DNA]</scope>
    <source>
        <strain evidence="2 3">DSM 14501</strain>
    </source>
</reference>
<keyword evidence="1" id="KW-1133">Transmembrane helix</keyword>
<accession>A0A1M6P3V8</accession>